<dbReference type="AlphaFoldDB" id="E6KA96"/>
<name>E6KA96_9BACT</name>
<gene>
    <name evidence="3" type="ORF">HMPREF6485_2523</name>
</gene>
<dbReference type="InterPro" id="IPR025420">
    <property type="entry name" value="DUF4143"/>
</dbReference>
<evidence type="ECO:0000259" key="1">
    <source>
        <dbReference type="Pfam" id="PF13173"/>
    </source>
</evidence>
<dbReference type="Pfam" id="PF13173">
    <property type="entry name" value="AAA_14"/>
    <property type="match status" value="1"/>
</dbReference>
<keyword evidence="4" id="KW-1185">Reference proteome</keyword>
<organism evidence="3 4">
    <name type="scientific">Segatella buccae ATCC 33574</name>
    <dbReference type="NCBI Taxonomy" id="873513"/>
    <lineage>
        <taxon>Bacteria</taxon>
        <taxon>Pseudomonadati</taxon>
        <taxon>Bacteroidota</taxon>
        <taxon>Bacteroidia</taxon>
        <taxon>Bacteroidales</taxon>
        <taxon>Prevotellaceae</taxon>
        <taxon>Segatella</taxon>
    </lineage>
</organism>
<protein>
    <recommendedName>
        <fullName evidence="5">ATPase</fullName>
    </recommendedName>
</protein>
<sequence>MKYRQRIFLEIVKEADKTDRHIMLKRKIYEQLRNWKATSQGTSALMIEGARRVGKSFIVEEFAKREYASYLFINFTTAPEAVKDWFGQYMDNLDQLLMNLQLYYNKRLESRQSLIVFDEVQDCPKAREAIKFLVADGRFDYIETGSLVSIKSKVKGINIPSEEDVIEMFPLDFEEFLWAMGNDMLMAHIKDCFIRQQPIGQQMHRKAMDIFRLYMVVGGMPQAVQEYVNSKDFEKVEAVKHRILTLYRNDIRKYADKEELKVTAIFDEIPGQLQKHEKKFTLATLGSDARMRDYQNAFLWLSDAKIINCAFNTTEPSFGLRLNDERSTLKCYMADTGLLISHAFDENGKVPIEVYQKLILGKLEINEGMIVENIVAQMLTASGHRLYFYSNPDRENKDNRMEIDFLIAKSKITGKHNISPIEVKSGKNYALTSLKKCIKKYHDYLSTPYVTHTRDLMLADGIVYIPLYMIPLL</sequence>
<accession>E6KA96</accession>
<feature type="domain" description="AAA" evidence="1">
    <location>
        <begin position="43"/>
        <end position="177"/>
    </location>
</feature>
<dbReference type="eggNOG" id="COG1373">
    <property type="taxonomic scope" value="Bacteria"/>
</dbReference>
<dbReference type="Pfam" id="PF13635">
    <property type="entry name" value="DUF4143"/>
    <property type="match status" value="1"/>
</dbReference>
<dbReference type="EMBL" id="AEPD01000045">
    <property type="protein sequence ID" value="EFU29503.1"/>
    <property type="molecule type" value="Genomic_DNA"/>
</dbReference>
<comment type="caution">
    <text evidence="3">The sequence shown here is derived from an EMBL/GenBank/DDBJ whole genome shotgun (WGS) entry which is preliminary data.</text>
</comment>
<dbReference type="STRING" id="873513.HMPREF6485_2523"/>
<dbReference type="InterPro" id="IPR027417">
    <property type="entry name" value="P-loop_NTPase"/>
</dbReference>
<feature type="domain" description="DUF4143" evidence="2">
    <location>
        <begin position="249"/>
        <end position="426"/>
    </location>
</feature>
<dbReference type="PANTHER" id="PTHR33295">
    <property type="entry name" value="ATPASE"/>
    <property type="match status" value="1"/>
</dbReference>
<dbReference type="Proteomes" id="UP000003112">
    <property type="component" value="Unassembled WGS sequence"/>
</dbReference>
<evidence type="ECO:0000259" key="2">
    <source>
        <dbReference type="Pfam" id="PF13635"/>
    </source>
</evidence>
<dbReference type="HOGENOM" id="CLU_047370_0_0_10"/>
<dbReference type="PANTHER" id="PTHR33295:SF7">
    <property type="entry name" value="ATPASE"/>
    <property type="match status" value="1"/>
</dbReference>
<dbReference type="Gene3D" id="3.40.50.300">
    <property type="entry name" value="P-loop containing nucleotide triphosphate hydrolases"/>
    <property type="match status" value="1"/>
</dbReference>
<dbReference type="SUPFAM" id="SSF52540">
    <property type="entry name" value="P-loop containing nucleoside triphosphate hydrolases"/>
    <property type="match status" value="1"/>
</dbReference>
<reference evidence="3 4" key="1">
    <citation type="submission" date="2010-10" db="EMBL/GenBank/DDBJ databases">
        <authorList>
            <person name="Muzny D."/>
            <person name="Qin X."/>
            <person name="Deng J."/>
            <person name="Jiang H."/>
            <person name="Liu Y."/>
            <person name="Qu J."/>
            <person name="Song X.-Z."/>
            <person name="Zhang L."/>
            <person name="Thornton R."/>
            <person name="Coyle M."/>
            <person name="Francisco L."/>
            <person name="Jackson L."/>
            <person name="Javaid M."/>
            <person name="Korchina V."/>
            <person name="Kovar C."/>
            <person name="Mata R."/>
            <person name="Mathew T."/>
            <person name="Ngo R."/>
            <person name="Nguyen L."/>
            <person name="Nguyen N."/>
            <person name="Okwuonu G."/>
            <person name="Ongeri F."/>
            <person name="Pham C."/>
            <person name="Simmons D."/>
            <person name="Wilczek-Boney K."/>
            <person name="Hale W."/>
            <person name="Jakkamsetti A."/>
            <person name="Pham P."/>
            <person name="Ruth R."/>
            <person name="San Lucas F."/>
            <person name="Warren J."/>
            <person name="Zhang J."/>
            <person name="Zhao Z."/>
            <person name="Zhou C."/>
            <person name="Zhu D."/>
            <person name="Lee S."/>
            <person name="Bess C."/>
            <person name="Blankenburg K."/>
            <person name="Forbes L."/>
            <person name="Fu Q."/>
            <person name="Gubbala S."/>
            <person name="Hirani K."/>
            <person name="Jayaseelan J.C."/>
            <person name="Lara F."/>
            <person name="Munidasa M."/>
            <person name="Palculict T."/>
            <person name="Patil S."/>
            <person name="Pu L.-L."/>
            <person name="Saada N."/>
            <person name="Tang L."/>
            <person name="Weissenberger G."/>
            <person name="Zhu Y."/>
            <person name="Hemphill L."/>
            <person name="Shang Y."/>
            <person name="Youmans B."/>
            <person name="Ayvaz T."/>
            <person name="Ross M."/>
            <person name="Santibanez J."/>
            <person name="Aqrawi P."/>
            <person name="Gross S."/>
            <person name="Joshi V."/>
            <person name="Fowler G."/>
            <person name="Nazareth L."/>
            <person name="Reid J."/>
            <person name="Worley K."/>
            <person name="Petrosino J."/>
            <person name="Highlander S."/>
            <person name="Gibbs R."/>
        </authorList>
    </citation>
    <scope>NUCLEOTIDE SEQUENCE [LARGE SCALE GENOMIC DNA]</scope>
    <source>
        <strain evidence="3 4">ATCC 33574</strain>
    </source>
</reference>
<dbReference type="InterPro" id="IPR041682">
    <property type="entry name" value="AAA_14"/>
</dbReference>
<proteinExistence type="predicted"/>
<evidence type="ECO:0008006" key="5">
    <source>
        <dbReference type="Google" id="ProtNLM"/>
    </source>
</evidence>
<evidence type="ECO:0000313" key="3">
    <source>
        <dbReference type="EMBL" id="EFU29503.1"/>
    </source>
</evidence>
<evidence type="ECO:0000313" key="4">
    <source>
        <dbReference type="Proteomes" id="UP000003112"/>
    </source>
</evidence>